<dbReference type="SUPFAM" id="SSF56601">
    <property type="entry name" value="beta-lactamase/transpeptidase-like"/>
    <property type="match status" value="1"/>
</dbReference>
<feature type="chain" id="PRO_5043027295" evidence="3">
    <location>
        <begin position="23"/>
        <end position="516"/>
    </location>
</feature>
<dbReference type="GO" id="GO:0006508">
    <property type="term" value="P:proteolysis"/>
    <property type="evidence" value="ECO:0007669"/>
    <property type="project" value="InterPro"/>
</dbReference>
<proteinExistence type="inferred from homology"/>
<dbReference type="KEGG" id="vab:WPS_29180"/>
<keyword evidence="3" id="KW-0732">Signal</keyword>
<dbReference type="PRINTS" id="PR00922">
    <property type="entry name" value="DADACBPTASE3"/>
</dbReference>
<dbReference type="Proteomes" id="UP001317532">
    <property type="component" value="Chromosome"/>
</dbReference>
<gene>
    <name evidence="4" type="primary">dacB_2</name>
    <name evidence="4" type="ORF">WPS_29180</name>
</gene>
<feature type="signal peptide" evidence="3">
    <location>
        <begin position="1"/>
        <end position="22"/>
    </location>
</feature>
<dbReference type="InterPro" id="IPR000667">
    <property type="entry name" value="Peptidase_S13"/>
</dbReference>
<dbReference type="AlphaFoldDB" id="A0AAN1Y0C1"/>
<comment type="similarity">
    <text evidence="1">Belongs to the peptidase S13 family.</text>
</comment>
<dbReference type="PROSITE" id="PS51257">
    <property type="entry name" value="PROKAR_LIPOPROTEIN"/>
    <property type="match status" value="1"/>
</dbReference>
<evidence type="ECO:0000313" key="5">
    <source>
        <dbReference type="Proteomes" id="UP001317532"/>
    </source>
</evidence>
<evidence type="ECO:0000313" key="4">
    <source>
        <dbReference type="EMBL" id="BDE07642.1"/>
    </source>
</evidence>
<keyword evidence="4" id="KW-0645">Protease</keyword>
<reference evidence="4 5" key="1">
    <citation type="journal article" date="2022" name="ISME Commun">
        <title>Vulcanimicrobium alpinus gen. nov. sp. nov., the first cultivated representative of the candidate phylum 'Eremiobacterota', is a metabolically versatile aerobic anoxygenic phototroph.</title>
        <authorList>
            <person name="Yabe S."/>
            <person name="Muto K."/>
            <person name="Abe K."/>
            <person name="Yokota A."/>
            <person name="Staudigel H."/>
            <person name="Tebo B.M."/>
        </authorList>
    </citation>
    <scope>NUCLEOTIDE SEQUENCE [LARGE SCALE GENOMIC DNA]</scope>
    <source>
        <strain evidence="4 5">WC8-2</strain>
    </source>
</reference>
<keyword evidence="2" id="KW-0378">Hydrolase</keyword>
<dbReference type="InterPro" id="IPR012338">
    <property type="entry name" value="Beta-lactam/transpept-like"/>
</dbReference>
<dbReference type="PANTHER" id="PTHR30023">
    <property type="entry name" value="D-ALANYL-D-ALANINE CARBOXYPEPTIDASE"/>
    <property type="match status" value="1"/>
</dbReference>
<keyword evidence="5" id="KW-1185">Reference proteome</keyword>
<dbReference type="NCBIfam" id="TIGR00666">
    <property type="entry name" value="PBP4"/>
    <property type="match status" value="1"/>
</dbReference>
<organism evidence="4 5">
    <name type="scientific">Vulcanimicrobium alpinum</name>
    <dbReference type="NCBI Taxonomy" id="3016050"/>
    <lineage>
        <taxon>Bacteria</taxon>
        <taxon>Bacillati</taxon>
        <taxon>Vulcanimicrobiota</taxon>
        <taxon>Vulcanimicrobiia</taxon>
        <taxon>Vulcanimicrobiales</taxon>
        <taxon>Vulcanimicrobiaceae</taxon>
        <taxon>Vulcanimicrobium</taxon>
    </lineage>
</organism>
<protein>
    <submittedName>
        <fullName evidence="4">D-alanyl-D-alanine carboxypeptidase</fullName>
    </submittedName>
</protein>
<dbReference type="GO" id="GO:0000270">
    <property type="term" value="P:peptidoglycan metabolic process"/>
    <property type="evidence" value="ECO:0007669"/>
    <property type="project" value="TreeGrafter"/>
</dbReference>
<evidence type="ECO:0000256" key="3">
    <source>
        <dbReference type="SAM" id="SignalP"/>
    </source>
</evidence>
<dbReference type="RefSeq" id="WP_317995220.1">
    <property type="nucleotide sequence ID" value="NZ_AP025523.1"/>
</dbReference>
<dbReference type="PANTHER" id="PTHR30023:SF0">
    <property type="entry name" value="PENICILLIN-SENSITIVE CARBOXYPEPTIDASE A"/>
    <property type="match status" value="1"/>
</dbReference>
<dbReference type="EMBL" id="AP025523">
    <property type="protein sequence ID" value="BDE07642.1"/>
    <property type="molecule type" value="Genomic_DNA"/>
</dbReference>
<dbReference type="GO" id="GO:0004185">
    <property type="term" value="F:serine-type carboxypeptidase activity"/>
    <property type="evidence" value="ECO:0007669"/>
    <property type="project" value="InterPro"/>
</dbReference>
<keyword evidence="4" id="KW-0121">Carboxypeptidase</keyword>
<sequence>MTPARALFIAGALIACAAPALAADRSAGANVPKPSSSGAPWSDGQISAVHTNVDLALARAASLQRAHIGMYAIDAHDGRVIYERNQDEAFQPASTFKLVVGNAALDKLGPAFHFTTQAYVSDPVVDGALQGPLHLRGNGDVLLDDRVLASLPDALRTAGIASVRGVVPDPEPFPAYLPGWSWDDFPWYYAAPVTALGFNDNAIGVTIAPGATVGAPAVVSVTPWGSACVAPGPCASEQGFTIWNDATTSAAGGARTVDAELRRGEPLGNVHLIGAIPLGSTSENFSLAAPEPQRYAAAAAARALRAGGITVNAAPVAPAAVQASAPIAAIAAPQRVVWSHDSEPLSDLLFDLWLPSDNILAEELLRSVAATADKPYPGTAAGIAAEQGWLRGLGANLATITIEDGSGLSTYDRIAPRDLVTILKHEWDSPQRDVVLDDLPIAGSRGTLKSEYTDPAIVGRVFAKSGSVSHVRCLAGYIATRTHGTVIFALQIDDWVGEFAELQRARERVLAEIAAL</sequence>
<evidence type="ECO:0000256" key="2">
    <source>
        <dbReference type="ARBA" id="ARBA00022801"/>
    </source>
</evidence>
<dbReference type="Gene3D" id="3.50.80.20">
    <property type="entry name" value="D-Ala-D-Ala carboxypeptidase C, peptidase S13"/>
    <property type="match status" value="1"/>
</dbReference>
<accession>A0AAN1Y0C1</accession>
<dbReference type="Gene3D" id="3.40.710.10">
    <property type="entry name" value="DD-peptidase/beta-lactamase superfamily"/>
    <property type="match status" value="2"/>
</dbReference>
<dbReference type="Pfam" id="PF02113">
    <property type="entry name" value="Peptidase_S13"/>
    <property type="match status" value="1"/>
</dbReference>
<name>A0AAN1Y0C1_UNVUL</name>
<evidence type="ECO:0000256" key="1">
    <source>
        <dbReference type="ARBA" id="ARBA00006096"/>
    </source>
</evidence>